<protein>
    <submittedName>
        <fullName evidence="9">DsbC family protein</fullName>
    </submittedName>
</protein>
<evidence type="ECO:0000256" key="3">
    <source>
        <dbReference type="ARBA" id="ARBA00022729"/>
    </source>
</evidence>
<dbReference type="PANTHER" id="PTHR35272:SF3">
    <property type="entry name" value="THIOL:DISULFIDE INTERCHANGE PROTEIN DSBC"/>
    <property type="match status" value="1"/>
</dbReference>
<dbReference type="SUPFAM" id="SSF52833">
    <property type="entry name" value="Thioredoxin-like"/>
    <property type="match status" value="1"/>
</dbReference>
<dbReference type="InterPro" id="IPR051470">
    <property type="entry name" value="Thiol:disulfide_interchange"/>
</dbReference>
<evidence type="ECO:0000259" key="7">
    <source>
        <dbReference type="Pfam" id="PF10411"/>
    </source>
</evidence>
<dbReference type="SUPFAM" id="SSF54423">
    <property type="entry name" value="DsbC/DsbG N-terminal domain-like"/>
    <property type="match status" value="1"/>
</dbReference>
<evidence type="ECO:0000256" key="2">
    <source>
        <dbReference type="ARBA" id="ARBA00009813"/>
    </source>
</evidence>
<dbReference type="GO" id="GO:0042597">
    <property type="term" value="C:periplasmic space"/>
    <property type="evidence" value="ECO:0007669"/>
    <property type="project" value="UniProtKB-SubCell"/>
</dbReference>
<dbReference type="InterPro" id="IPR009094">
    <property type="entry name" value="DiS-bond_isomerase_DsbC/G_N_sf"/>
</dbReference>
<dbReference type="RefSeq" id="WP_353684383.1">
    <property type="nucleotide sequence ID" value="NZ_CP144373.1"/>
</dbReference>
<dbReference type="AlphaFoldDB" id="A0AAU8GZ61"/>
<organism evidence="9">
    <name type="scientific">Thermodesulfovibrio autotrophicus</name>
    <dbReference type="NCBI Taxonomy" id="3118333"/>
    <lineage>
        <taxon>Bacteria</taxon>
        <taxon>Pseudomonadati</taxon>
        <taxon>Nitrospirota</taxon>
        <taxon>Thermodesulfovibrionia</taxon>
        <taxon>Thermodesulfovibrionales</taxon>
        <taxon>Thermodesulfovibrionaceae</taxon>
        <taxon>Thermodesulfovibrio</taxon>
    </lineage>
</organism>
<dbReference type="Gene3D" id="3.10.450.70">
    <property type="entry name" value="Disulphide bond isomerase, DsbC/G, N-terminal"/>
    <property type="match status" value="1"/>
</dbReference>
<evidence type="ECO:0000256" key="4">
    <source>
        <dbReference type="ARBA" id="ARBA00022764"/>
    </source>
</evidence>
<dbReference type="Gene3D" id="3.40.30.10">
    <property type="entry name" value="Glutaredoxin"/>
    <property type="match status" value="1"/>
</dbReference>
<gene>
    <name evidence="9" type="ORF">V4D30_00945</name>
</gene>
<evidence type="ECO:0000256" key="6">
    <source>
        <dbReference type="ARBA" id="ARBA00023284"/>
    </source>
</evidence>
<keyword evidence="3" id="KW-0732">Signal</keyword>
<keyword evidence="5" id="KW-1015">Disulfide bond</keyword>
<dbReference type="Pfam" id="PF10411">
    <property type="entry name" value="DsbC_N"/>
    <property type="match status" value="1"/>
</dbReference>
<feature type="domain" description="Disulphide bond isomerase DsbC/G N-terminal" evidence="7">
    <location>
        <begin position="29"/>
        <end position="91"/>
    </location>
</feature>
<comment type="subcellular location">
    <subcellularLocation>
        <location evidence="1">Periplasm</location>
    </subcellularLocation>
</comment>
<sequence length="248" mass="27822">MKKTTMLVSMVAFLLFVAVTGILYAESTNSLDEIAKRLKSTFPNFDVESVQETPVKGIYEVVGTGGQIIYYHPDGYVFFGELWTTTGKSITGERRQELMAKKIESLPLDKAVKVGTGKNKVITFTDPECPFCQKVYQFMSKRKDVTEYLFFLPFHNGSQEKISYLLCSKNKEKAYHEIMSTPGKNFKVSPECLESAKSTINFYTETANKLGVRGTPFLVVNGQPVYGANIPLIESLLNKSNTDAKEKK</sequence>
<dbReference type="KEGG" id="taut:V4D30_00945"/>
<dbReference type="PANTHER" id="PTHR35272">
    <property type="entry name" value="THIOL:DISULFIDE INTERCHANGE PROTEIN DSBC-RELATED"/>
    <property type="match status" value="1"/>
</dbReference>
<keyword evidence="6" id="KW-0676">Redox-active center</keyword>
<dbReference type="InterPro" id="IPR036249">
    <property type="entry name" value="Thioredoxin-like_sf"/>
</dbReference>
<dbReference type="InterPro" id="IPR018950">
    <property type="entry name" value="DiS-bond_isomerase_DsbC/G_N"/>
</dbReference>
<name>A0AAU8GZ61_9BACT</name>
<evidence type="ECO:0000256" key="5">
    <source>
        <dbReference type="ARBA" id="ARBA00023157"/>
    </source>
</evidence>
<dbReference type="Pfam" id="PF13098">
    <property type="entry name" value="Thioredoxin_2"/>
    <property type="match status" value="1"/>
</dbReference>
<dbReference type="InterPro" id="IPR033954">
    <property type="entry name" value="DiS-bond_Isoase_DsbC/G"/>
</dbReference>
<reference evidence="9" key="1">
    <citation type="submission" date="2024-01" db="EMBL/GenBank/DDBJ databases">
        <title>The first autotrophic representatives of the genus Thermodesulfovibrio.</title>
        <authorList>
            <person name="Maltseva A.I."/>
            <person name="Elcheninov A.G."/>
            <person name="Kublanov I.V."/>
            <person name="Lebedinsky A.V."/>
            <person name="Frolov E.N."/>
        </authorList>
    </citation>
    <scope>NUCLEOTIDE SEQUENCE</scope>
    <source>
        <strain evidence="9">3907-1M</strain>
    </source>
</reference>
<dbReference type="InterPro" id="IPR012336">
    <property type="entry name" value="Thioredoxin-like_fold"/>
</dbReference>
<proteinExistence type="inferred from homology"/>
<feature type="domain" description="Thioredoxin-like fold" evidence="8">
    <location>
        <begin position="115"/>
        <end position="220"/>
    </location>
</feature>
<dbReference type="EMBL" id="CP144373">
    <property type="protein sequence ID" value="XCH46860.1"/>
    <property type="molecule type" value="Genomic_DNA"/>
</dbReference>
<evidence type="ECO:0000259" key="8">
    <source>
        <dbReference type="Pfam" id="PF13098"/>
    </source>
</evidence>
<keyword evidence="4" id="KW-0574">Periplasm</keyword>
<dbReference type="CDD" id="cd03020">
    <property type="entry name" value="DsbA_DsbC_DsbG"/>
    <property type="match status" value="1"/>
</dbReference>
<evidence type="ECO:0000313" key="9">
    <source>
        <dbReference type="EMBL" id="XCH46860.1"/>
    </source>
</evidence>
<evidence type="ECO:0000256" key="1">
    <source>
        <dbReference type="ARBA" id="ARBA00004418"/>
    </source>
</evidence>
<accession>A0AAU8GZ61</accession>
<comment type="similarity">
    <text evidence="2">Belongs to the thioredoxin family. DsbC subfamily.</text>
</comment>